<evidence type="ECO:0000256" key="2">
    <source>
        <dbReference type="ARBA" id="ARBA00022448"/>
    </source>
</evidence>
<accession>A0ABU5DIU8</accession>
<evidence type="ECO:0000256" key="6">
    <source>
        <dbReference type="ARBA" id="ARBA00023136"/>
    </source>
</evidence>
<feature type="transmembrane region" description="Helical" evidence="7">
    <location>
        <begin position="176"/>
        <end position="198"/>
    </location>
</feature>
<reference evidence="9 10" key="1">
    <citation type="submission" date="2023-11" db="EMBL/GenBank/DDBJ databases">
        <title>Paucibacter sp. nov., isolated from fresh soil in Korea.</title>
        <authorList>
            <person name="Le N.T.T."/>
        </authorList>
    </citation>
    <scope>NUCLEOTIDE SEQUENCE [LARGE SCALE GENOMIC DNA]</scope>
    <source>
        <strain evidence="9 10">R3-3</strain>
    </source>
</reference>
<feature type="transmembrane region" description="Helical" evidence="7">
    <location>
        <begin position="372"/>
        <end position="395"/>
    </location>
</feature>
<feature type="transmembrane region" description="Helical" evidence="7">
    <location>
        <begin position="88"/>
        <end position="109"/>
    </location>
</feature>
<dbReference type="NCBIfam" id="TIGR00711">
    <property type="entry name" value="efflux_EmrB"/>
    <property type="match status" value="1"/>
</dbReference>
<evidence type="ECO:0000256" key="7">
    <source>
        <dbReference type="SAM" id="Phobius"/>
    </source>
</evidence>
<feature type="transmembrane region" description="Helical" evidence="7">
    <location>
        <begin position="210"/>
        <end position="229"/>
    </location>
</feature>
<feature type="domain" description="Major facilitator superfamily (MFS) profile" evidence="8">
    <location>
        <begin position="24"/>
        <end position="511"/>
    </location>
</feature>
<gene>
    <name evidence="9" type="ORF">SNE35_17070</name>
</gene>
<dbReference type="SUPFAM" id="SSF103473">
    <property type="entry name" value="MFS general substrate transporter"/>
    <property type="match status" value="1"/>
</dbReference>
<keyword evidence="3" id="KW-1003">Cell membrane</keyword>
<evidence type="ECO:0000256" key="5">
    <source>
        <dbReference type="ARBA" id="ARBA00022989"/>
    </source>
</evidence>
<dbReference type="PROSITE" id="PS50850">
    <property type="entry name" value="MFS"/>
    <property type="match status" value="1"/>
</dbReference>
<feature type="transmembrane region" description="Helical" evidence="7">
    <location>
        <begin position="20"/>
        <end position="42"/>
    </location>
</feature>
<organism evidence="9 10">
    <name type="scientific">Roseateles agri</name>
    <dbReference type="NCBI Taxonomy" id="3098619"/>
    <lineage>
        <taxon>Bacteria</taxon>
        <taxon>Pseudomonadati</taxon>
        <taxon>Pseudomonadota</taxon>
        <taxon>Betaproteobacteria</taxon>
        <taxon>Burkholderiales</taxon>
        <taxon>Sphaerotilaceae</taxon>
        <taxon>Roseateles</taxon>
    </lineage>
</organism>
<feature type="transmembrane region" description="Helical" evidence="7">
    <location>
        <begin position="241"/>
        <end position="260"/>
    </location>
</feature>
<dbReference type="Proteomes" id="UP001285263">
    <property type="component" value="Unassembled WGS sequence"/>
</dbReference>
<dbReference type="RefSeq" id="WP_320424130.1">
    <property type="nucleotide sequence ID" value="NZ_JAXCLA010000005.1"/>
</dbReference>
<feature type="transmembrane region" description="Helical" evidence="7">
    <location>
        <begin position="280"/>
        <end position="303"/>
    </location>
</feature>
<keyword evidence="2" id="KW-0813">Transport</keyword>
<comment type="subcellular location">
    <subcellularLocation>
        <location evidence="1">Cell membrane</location>
        <topology evidence="1">Multi-pass membrane protein</topology>
    </subcellularLocation>
</comment>
<evidence type="ECO:0000313" key="9">
    <source>
        <dbReference type="EMBL" id="MDY0746233.1"/>
    </source>
</evidence>
<sequence length="525" mass="56334">MSKDIKAAPYVPPPPLTGSALVLGTIALSLATFMNVLDSSIANVSLPAIAGDLGVSPVQGTWVITSFGVANAISVPLTGWLTQRFGAVRLFMGSILLFVLSSWLCGFAHSLETLVLFRVLQGLVAGPMIPLSQTLLLASYPKEKAGMALALWAMTTLVAPVVGPLLGGWITDNISWPWIFYINVPVGLIAAFFTWSIYRKRDTPVKKLPIDSVGLALLVLWVGSMQLMLDKGKELDWFASGTIQLLAALAVVGFLFFVIWELTDKHPVVDLRLFGGRNFFFGAISLSIAYGLFFGNVVLLPLWLQQWMGYTATDAGLALAPVGVLAIILSPIAGKNVSKWDPRVMASFAFVMFAIVLWMRSNFTTGTDLVSIMIPTVLQGGAMAFFFIPLTTLTLSGIEPHRIPAAAGLSNFVRITAGAMGTSISTTIWENRAALHHAHLTETLSLGNPILNETSSMLTSGGFSADQALAQINRLTDQQAFTRAADDIFYGSAAMFLLLIVMIWFTRRPPRMAGGAAPADAGGAH</sequence>
<feature type="transmembrane region" description="Helical" evidence="7">
    <location>
        <begin position="344"/>
        <end position="360"/>
    </location>
</feature>
<dbReference type="PANTHER" id="PTHR23501:SF174">
    <property type="entry name" value="MULTIDRUG EXPORT PROTEIN EMRB-RELATED"/>
    <property type="match status" value="1"/>
</dbReference>
<dbReference type="InterPro" id="IPR036259">
    <property type="entry name" value="MFS_trans_sf"/>
</dbReference>
<evidence type="ECO:0000313" key="10">
    <source>
        <dbReference type="Proteomes" id="UP001285263"/>
    </source>
</evidence>
<feature type="transmembrane region" description="Helical" evidence="7">
    <location>
        <begin position="488"/>
        <end position="505"/>
    </location>
</feature>
<protein>
    <submittedName>
        <fullName evidence="9">DHA2 family efflux MFS transporter permease subunit</fullName>
    </submittedName>
</protein>
<evidence type="ECO:0000256" key="1">
    <source>
        <dbReference type="ARBA" id="ARBA00004651"/>
    </source>
</evidence>
<dbReference type="Pfam" id="PF07690">
    <property type="entry name" value="MFS_1"/>
    <property type="match status" value="1"/>
</dbReference>
<keyword evidence="4 7" id="KW-0812">Transmembrane</keyword>
<dbReference type="EMBL" id="JAXCLA010000005">
    <property type="protein sequence ID" value="MDY0746233.1"/>
    <property type="molecule type" value="Genomic_DNA"/>
</dbReference>
<dbReference type="InterPro" id="IPR020846">
    <property type="entry name" value="MFS_dom"/>
</dbReference>
<dbReference type="Gene3D" id="1.20.1720.10">
    <property type="entry name" value="Multidrug resistance protein D"/>
    <property type="match status" value="1"/>
</dbReference>
<keyword evidence="10" id="KW-1185">Reference proteome</keyword>
<dbReference type="PANTHER" id="PTHR23501">
    <property type="entry name" value="MAJOR FACILITATOR SUPERFAMILY"/>
    <property type="match status" value="1"/>
</dbReference>
<evidence type="ECO:0000256" key="4">
    <source>
        <dbReference type="ARBA" id="ARBA00022692"/>
    </source>
</evidence>
<evidence type="ECO:0000259" key="8">
    <source>
        <dbReference type="PROSITE" id="PS50850"/>
    </source>
</evidence>
<dbReference type="CDD" id="cd17503">
    <property type="entry name" value="MFS_LmrB_MDR_like"/>
    <property type="match status" value="1"/>
</dbReference>
<comment type="caution">
    <text evidence="9">The sequence shown here is derived from an EMBL/GenBank/DDBJ whole genome shotgun (WGS) entry which is preliminary data.</text>
</comment>
<name>A0ABU5DIU8_9BURK</name>
<keyword evidence="5 7" id="KW-1133">Transmembrane helix</keyword>
<evidence type="ECO:0000256" key="3">
    <source>
        <dbReference type="ARBA" id="ARBA00022475"/>
    </source>
</evidence>
<proteinExistence type="predicted"/>
<feature type="transmembrane region" description="Helical" evidence="7">
    <location>
        <begin position="149"/>
        <end position="170"/>
    </location>
</feature>
<keyword evidence="6 7" id="KW-0472">Membrane</keyword>
<dbReference type="InterPro" id="IPR004638">
    <property type="entry name" value="EmrB-like"/>
</dbReference>
<feature type="transmembrane region" description="Helical" evidence="7">
    <location>
        <begin position="315"/>
        <end position="332"/>
    </location>
</feature>
<dbReference type="Gene3D" id="1.20.1250.20">
    <property type="entry name" value="MFS general substrate transporter like domains"/>
    <property type="match status" value="1"/>
</dbReference>
<dbReference type="InterPro" id="IPR011701">
    <property type="entry name" value="MFS"/>
</dbReference>
<feature type="transmembrane region" description="Helical" evidence="7">
    <location>
        <begin position="115"/>
        <end position="137"/>
    </location>
</feature>